<dbReference type="InterPro" id="IPR017969">
    <property type="entry name" value="Heavy-metal-associated_CS"/>
</dbReference>
<dbReference type="GO" id="GO:0043682">
    <property type="term" value="F:P-type divalent copper transporter activity"/>
    <property type="evidence" value="ECO:0007669"/>
    <property type="project" value="TreeGrafter"/>
</dbReference>
<dbReference type="Proteomes" id="UP000019460">
    <property type="component" value="Unassembled WGS sequence"/>
</dbReference>
<evidence type="ECO:0000256" key="5">
    <source>
        <dbReference type="ARBA" id="ARBA00022553"/>
    </source>
</evidence>
<evidence type="ECO:0000256" key="12">
    <source>
        <dbReference type="ARBA" id="ARBA00022989"/>
    </source>
</evidence>
<dbReference type="PROSITE" id="PS01047">
    <property type="entry name" value="HMA_1"/>
    <property type="match status" value="1"/>
</dbReference>
<dbReference type="PROSITE" id="PS00154">
    <property type="entry name" value="ATPASE_E1_E2"/>
    <property type="match status" value="1"/>
</dbReference>
<evidence type="ECO:0000313" key="18">
    <source>
        <dbReference type="Proteomes" id="UP000019460"/>
    </source>
</evidence>
<feature type="transmembrane region" description="Helical" evidence="15">
    <location>
        <begin position="801"/>
        <end position="825"/>
    </location>
</feature>
<dbReference type="SFLD" id="SFLDF00027">
    <property type="entry name" value="p-type_atpase"/>
    <property type="match status" value="1"/>
</dbReference>
<protein>
    <submittedName>
        <fullName evidence="17">Lead, cadmium, zinc and mercury transporting ATPase</fullName>
    </submittedName>
</protein>
<dbReference type="GO" id="GO:0005507">
    <property type="term" value="F:copper ion binding"/>
    <property type="evidence" value="ECO:0007669"/>
    <property type="project" value="TreeGrafter"/>
</dbReference>
<dbReference type="InterPro" id="IPR006121">
    <property type="entry name" value="HMA_dom"/>
</dbReference>
<feature type="transmembrane region" description="Helical" evidence="15">
    <location>
        <begin position="447"/>
        <end position="467"/>
    </location>
</feature>
<evidence type="ECO:0000256" key="2">
    <source>
        <dbReference type="ARBA" id="ARBA00006024"/>
    </source>
</evidence>
<dbReference type="Gene3D" id="2.70.150.10">
    <property type="entry name" value="Calcium-transporting ATPase, cytoplasmic transduction domain A"/>
    <property type="match status" value="1"/>
</dbReference>
<proteinExistence type="inferred from homology"/>
<dbReference type="InterPro" id="IPR018303">
    <property type="entry name" value="ATPase_P-typ_P_site"/>
</dbReference>
<dbReference type="InterPro" id="IPR036163">
    <property type="entry name" value="HMA_dom_sf"/>
</dbReference>
<dbReference type="PRINTS" id="PR00119">
    <property type="entry name" value="CATATPASE"/>
</dbReference>
<keyword evidence="11" id="KW-1278">Translocase</keyword>
<sequence length="858" mass="92284">MWAVFDLVSVEGAVSPGQIGPALMPVEDERCYHCGLPIDSKTVATARIAGAERRFCCSGCKSVCEAIHAAGLEGFYRRTPEGEVLGPPPEPPKDLSLFDLDAVQEEFTDVSCEGREIDLLVEGIHCAACVWLIERGLEGLSGVEEARVNLTGRRLHVRWDNARLPLSRILRRLSDIGYRATPFDPASAEGAIGRENRRLLYRLAWAGFAMMNLLWISIALYSGADEGEFRDLFHWIGFVLATPTLLYSGSPFFKGAWSGLRNARLDMDLPIAIGVTATYGYSLYVTVGGSETGAVYWDTVVNFLFVILVGRYLEAISRRRAVASTQRLLDLQPKVATRLEDGREEVVPIRSLVVGERVLVRPGERIPVDGEVVSGRSGVDESMLTGESHPVSKSVGHQVAVGTINGAGALEVRISGLLRETALGRIIRLVEEAQSSRAPIQRLADRIVPWFVAATLALAAITFFVWLGTDLEFALMAATSVLIITCPCAFGLATPMAIAVASGRGAARGILVKNGAVLERLSSIRTFVFDKTGTLTEGRPAVLGWSHAGGDWRSAAVDVPRLTERERRLFALCGALERFSEHPVALAIRDFCEAAGIDRTGVRVEDVEVAPGLGIRGRVGSGFLTIGTRDWLVRNGVRTRDSVETGRDVCGAEGLVHAALDDLEVLRLRVEDRLRTGAADIIGRMRRQGLETILLTGDRREVGERVAAQLGGMRVIAEVLPEDKDAVVADLQGQGHAVAMVGDGVNDAPALVRADVGIAMGSGTDVSIASADIVLMSSELDRVIEAADLSRRTLRTVRQNIGISILYNLIMVPLAMAGIVTPLIAAVSMPLSSLAVIANSARIRVGAGSRGETPIQEA</sequence>
<evidence type="ECO:0000256" key="6">
    <source>
        <dbReference type="ARBA" id="ARBA00022692"/>
    </source>
</evidence>
<feature type="transmembrane region" description="Helical" evidence="15">
    <location>
        <begin position="265"/>
        <end position="282"/>
    </location>
</feature>
<keyword evidence="8 15" id="KW-0547">Nucleotide-binding</keyword>
<keyword evidence="10" id="KW-0460">Magnesium</keyword>
<evidence type="ECO:0000256" key="10">
    <source>
        <dbReference type="ARBA" id="ARBA00022842"/>
    </source>
</evidence>
<evidence type="ECO:0000256" key="11">
    <source>
        <dbReference type="ARBA" id="ARBA00022967"/>
    </source>
</evidence>
<dbReference type="GO" id="GO:0005886">
    <property type="term" value="C:plasma membrane"/>
    <property type="evidence" value="ECO:0007669"/>
    <property type="project" value="UniProtKB-SubCell"/>
</dbReference>
<dbReference type="InterPro" id="IPR023298">
    <property type="entry name" value="ATPase_P-typ_TM_dom_sf"/>
</dbReference>
<keyword evidence="12 15" id="KW-1133">Transmembrane helix</keyword>
<reference evidence="17 18" key="1">
    <citation type="submission" date="2012-11" db="EMBL/GenBank/DDBJ databases">
        <title>Genome assembly of Thiorhodococcus sp. AK35.</title>
        <authorList>
            <person name="Nupur N."/>
            <person name="Khatri I."/>
            <person name="Subramanian S."/>
            <person name="Pinnaka A."/>
        </authorList>
    </citation>
    <scope>NUCLEOTIDE SEQUENCE [LARGE SCALE GENOMIC DNA]</scope>
    <source>
        <strain evidence="17 18">AK35</strain>
    </source>
</reference>
<keyword evidence="9 15" id="KW-0067">ATP-binding</keyword>
<evidence type="ECO:0000256" key="14">
    <source>
        <dbReference type="ARBA" id="ARBA00023136"/>
    </source>
</evidence>
<name>W9VIL4_9GAMM</name>
<dbReference type="Pfam" id="PF00122">
    <property type="entry name" value="E1-E2_ATPase"/>
    <property type="match status" value="1"/>
</dbReference>
<dbReference type="InterPro" id="IPR044492">
    <property type="entry name" value="P_typ_ATPase_HD_dom"/>
</dbReference>
<keyword evidence="14 15" id="KW-0472">Membrane</keyword>
<keyword evidence="6 15" id="KW-0812">Transmembrane</keyword>
<dbReference type="eggNOG" id="COG2217">
    <property type="taxonomic scope" value="Bacteria"/>
</dbReference>
<feature type="transmembrane region" description="Helical" evidence="15">
    <location>
        <begin position="294"/>
        <end position="313"/>
    </location>
</feature>
<keyword evidence="4 15" id="KW-1003">Cell membrane</keyword>
<evidence type="ECO:0000256" key="1">
    <source>
        <dbReference type="ARBA" id="ARBA00004651"/>
    </source>
</evidence>
<dbReference type="SUPFAM" id="SSF56784">
    <property type="entry name" value="HAD-like"/>
    <property type="match status" value="1"/>
</dbReference>
<evidence type="ECO:0000256" key="3">
    <source>
        <dbReference type="ARBA" id="ARBA00022448"/>
    </source>
</evidence>
<comment type="subcellular location">
    <subcellularLocation>
        <location evidence="1">Cell membrane</location>
        <topology evidence="1">Multi-pass membrane protein</topology>
    </subcellularLocation>
</comment>
<dbReference type="GO" id="GO:0055070">
    <property type="term" value="P:copper ion homeostasis"/>
    <property type="evidence" value="ECO:0007669"/>
    <property type="project" value="TreeGrafter"/>
</dbReference>
<feature type="transmembrane region" description="Helical" evidence="15">
    <location>
        <begin position="232"/>
        <end position="253"/>
    </location>
</feature>
<dbReference type="InterPro" id="IPR027256">
    <property type="entry name" value="P-typ_ATPase_IB"/>
</dbReference>
<keyword evidence="7 15" id="KW-0479">Metal-binding</keyword>
<dbReference type="PANTHER" id="PTHR43520:SF5">
    <property type="entry name" value="CATION-TRANSPORTING P-TYPE ATPASE-RELATED"/>
    <property type="match status" value="1"/>
</dbReference>
<dbReference type="SUPFAM" id="SSF81665">
    <property type="entry name" value="Calcium ATPase, transmembrane domain M"/>
    <property type="match status" value="1"/>
</dbReference>
<dbReference type="Pfam" id="PF00403">
    <property type="entry name" value="HMA"/>
    <property type="match status" value="1"/>
</dbReference>
<dbReference type="CDD" id="cd00371">
    <property type="entry name" value="HMA"/>
    <property type="match status" value="1"/>
</dbReference>
<evidence type="ECO:0000256" key="7">
    <source>
        <dbReference type="ARBA" id="ARBA00022723"/>
    </source>
</evidence>
<dbReference type="InterPro" id="IPR036412">
    <property type="entry name" value="HAD-like_sf"/>
</dbReference>
<gene>
    <name evidence="17" type="ORF">D779_2447</name>
</gene>
<dbReference type="PANTHER" id="PTHR43520">
    <property type="entry name" value="ATP7, ISOFORM B"/>
    <property type="match status" value="1"/>
</dbReference>
<comment type="similarity">
    <text evidence="2 15">Belongs to the cation transport ATPase (P-type) (TC 3.A.3) family. Type IB subfamily.</text>
</comment>
<organism evidence="17 18">
    <name type="scientific">Imhoffiella purpurea</name>
    <dbReference type="NCBI Taxonomy" id="1249627"/>
    <lineage>
        <taxon>Bacteria</taxon>
        <taxon>Pseudomonadati</taxon>
        <taxon>Pseudomonadota</taxon>
        <taxon>Gammaproteobacteria</taxon>
        <taxon>Chromatiales</taxon>
        <taxon>Chromatiaceae</taxon>
        <taxon>Imhoffiella</taxon>
    </lineage>
</organism>
<comment type="caution">
    <text evidence="17">The sequence shown here is derived from an EMBL/GenBank/DDBJ whole genome shotgun (WGS) entry which is preliminary data.</text>
</comment>
<dbReference type="InterPro" id="IPR059000">
    <property type="entry name" value="ATPase_P-type_domA"/>
</dbReference>
<dbReference type="GO" id="GO:0016887">
    <property type="term" value="F:ATP hydrolysis activity"/>
    <property type="evidence" value="ECO:0007669"/>
    <property type="project" value="InterPro"/>
</dbReference>
<dbReference type="FunFam" id="2.70.150.10:FF:000002">
    <property type="entry name" value="Copper-transporting ATPase 1, putative"/>
    <property type="match status" value="1"/>
</dbReference>
<accession>W9VIL4</accession>
<dbReference type="NCBIfam" id="TIGR01511">
    <property type="entry name" value="ATPase-IB1_Cu"/>
    <property type="match status" value="1"/>
</dbReference>
<feature type="transmembrane region" description="Helical" evidence="15">
    <location>
        <begin position="199"/>
        <end position="220"/>
    </location>
</feature>
<dbReference type="PROSITE" id="PS50846">
    <property type="entry name" value="HMA_2"/>
    <property type="match status" value="1"/>
</dbReference>
<keyword evidence="3" id="KW-0813">Transport</keyword>
<dbReference type="SFLD" id="SFLDG00002">
    <property type="entry name" value="C1.7:_P-type_atpase_like"/>
    <property type="match status" value="1"/>
</dbReference>
<dbReference type="Gene3D" id="3.40.1110.10">
    <property type="entry name" value="Calcium-transporting ATPase, cytoplasmic domain N"/>
    <property type="match status" value="1"/>
</dbReference>
<dbReference type="NCBIfam" id="TIGR01525">
    <property type="entry name" value="ATPase-IB_hvy"/>
    <property type="match status" value="1"/>
</dbReference>
<keyword evidence="18" id="KW-1185">Reference proteome</keyword>
<dbReference type="SUPFAM" id="SSF81653">
    <property type="entry name" value="Calcium ATPase, transduction domain A"/>
    <property type="match status" value="1"/>
</dbReference>
<dbReference type="Pfam" id="PF12156">
    <property type="entry name" value="ATPase-cat_bd"/>
    <property type="match status" value="1"/>
</dbReference>
<keyword evidence="5" id="KW-0597">Phosphoprotein</keyword>
<dbReference type="SUPFAM" id="SSF55008">
    <property type="entry name" value="HMA, heavy metal-associated domain"/>
    <property type="match status" value="1"/>
</dbReference>
<dbReference type="Pfam" id="PF00702">
    <property type="entry name" value="Hydrolase"/>
    <property type="match status" value="1"/>
</dbReference>
<evidence type="ECO:0000313" key="17">
    <source>
        <dbReference type="EMBL" id="EXJ16836.1"/>
    </source>
</evidence>
<dbReference type="Gene3D" id="3.40.50.1000">
    <property type="entry name" value="HAD superfamily/HAD-like"/>
    <property type="match status" value="1"/>
</dbReference>
<dbReference type="SFLD" id="SFLDS00003">
    <property type="entry name" value="Haloacid_Dehalogenase"/>
    <property type="match status" value="1"/>
</dbReference>
<dbReference type="InterPro" id="IPR023214">
    <property type="entry name" value="HAD_sf"/>
</dbReference>
<dbReference type="GO" id="GO:0005524">
    <property type="term" value="F:ATP binding"/>
    <property type="evidence" value="ECO:0007669"/>
    <property type="project" value="UniProtKB-UniRule"/>
</dbReference>
<dbReference type="STRING" id="1249627.D779_2447"/>
<dbReference type="InterPro" id="IPR001757">
    <property type="entry name" value="P_typ_ATPase"/>
</dbReference>
<evidence type="ECO:0000256" key="4">
    <source>
        <dbReference type="ARBA" id="ARBA00022475"/>
    </source>
</evidence>
<dbReference type="EMBL" id="AONC01000004">
    <property type="protein sequence ID" value="EXJ16836.1"/>
    <property type="molecule type" value="Genomic_DNA"/>
</dbReference>
<dbReference type="PATRIC" id="fig|1249627.3.peg.402"/>
<keyword evidence="13" id="KW-0406">Ion transport</keyword>
<dbReference type="PRINTS" id="PR00120">
    <property type="entry name" value="HATPASE"/>
</dbReference>
<evidence type="ECO:0000256" key="8">
    <source>
        <dbReference type="ARBA" id="ARBA00022741"/>
    </source>
</evidence>
<evidence type="ECO:0000256" key="15">
    <source>
        <dbReference type="RuleBase" id="RU362081"/>
    </source>
</evidence>
<evidence type="ECO:0000259" key="16">
    <source>
        <dbReference type="PROSITE" id="PS50846"/>
    </source>
</evidence>
<dbReference type="InterPro" id="IPR021993">
    <property type="entry name" value="ATPase-cat-bd"/>
</dbReference>
<evidence type="ECO:0000256" key="13">
    <source>
        <dbReference type="ARBA" id="ARBA00023065"/>
    </source>
</evidence>
<dbReference type="InterPro" id="IPR008250">
    <property type="entry name" value="ATPase_P-typ_transduc_dom_A_sf"/>
</dbReference>
<dbReference type="AlphaFoldDB" id="W9VIL4"/>
<feature type="domain" description="HMA" evidence="16">
    <location>
        <begin position="115"/>
        <end position="181"/>
    </location>
</feature>
<evidence type="ECO:0000256" key="9">
    <source>
        <dbReference type="ARBA" id="ARBA00022840"/>
    </source>
</evidence>
<feature type="transmembrane region" description="Helical" evidence="15">
    <location>
        <begin position="473"/>
        <end position="501"/>
    </location>
</feature>
<dbReference type="Gene3D" id="3.30.70.100">
    <property type="match status" value="1"/>
</dbReference>
<dbReference type="NCBIfam" id="TIGR01494">
    <property type="entry name" value="ATPase_P-type"/>
    <property type="match status" value="2"/>
</dbReference>
<dbReference type="InterPro" id="IPR023299">
    <property type="entry name" value="ATPase_P-typ_cyto_dom_N"/>
</dbReference>